<sequence length="73" mass="8470">TLLARRRNITSVRYGPPRIFTIFALNLSDFLNYFLEILRGFSLLSYIKSYNFNVSSAISNSIISSRTNTLFRK</sequence>
<organism evidence="1 2">
    <name type="scientific">Cladophialophora psammophila CBS 110553</name>
    <dbReference type="NCBI Taxonomy" id="1182543"/>
    <lineage>
        <taxon>Eukaryota</taxon>
        <taxon>Fungi</taxon>
        <taxon>Dikarya</taxon>
        <taxon>Ascomycota</taxon>
        <taxon>Pezizomycotina</taxon>
        <taxon>Eurotiomycetes</taxon>
        <taxon>Chaetothyriomycetidae</taxon>
        <taxon>Chaetothyriales</taxon>
        <taxon>Herpotrichiellaceae</taxon>
        <taxon>Cladophialophora</taxon>
    </lineage>
</organism>
<keyword evidence="2" id="KW-1185">Reference proteome</keyword>
<gene>
    <name evidence="1" type="ORF">A1O5_10996</name>
</gene>
<evidence type="ECO:0000313" key="2">
    <source>
        <dbReference type="Proteomes" id="UP000019471"/>
    </source>
</evidence>
<dbReference type="GeneID" id="19195686"/>
<dbReference type="Proteomes" id="UP000019471">
    <property type="component" value="Unassembled WGS sequence"/>
</dbReference>
<evidence type="ECO:0000313" key="1">
    <source>
        <dbReference type="EMBL" id="EXJ66019.1"/>
    </source>
</evidence>
<reference evidence="1 2" key="1">
    <citation type="submission" date="2013-03" db="EMBL/GenBank/DDBJ databases">
        <title>The Genome Sequence of Cladophialophora psammophila CBS 110553.</title>
        <authorList>
            <consortium name="The Broad Institute Genomics Platform"/>
            <person name="Cuomo C."/>
            <person name="de Hoog S."/>
            <person name="Gorbushina A."/>
            <person name="Walker B."/>
            <person name="Young S.K."/>
            <person name="Zeng Q."/>
            <person name="Gargeya S."/>
            <person name="Fitzgerald M."/>
            <person name="Haas B."/>
            <person name="Abouelleil A."/>
            <person name="Allen A.W."/>
            <person name="Alvarado L."/>
            <person name="Arachchi H.M."/>
            <person name="Berlin A.M."/>
            <person name="Chapman S.B."/>
            <person name="Gainer-Dewar J."/>
            <person name="Goldberg J."/>
            <person name="Griggs A."/>
            <person name="Gujja S."/>
            <person name="Hansen M."/>
            <person name="Howarth C."/>
            <person name="Imamovic A."/>
            <person name="Ireland A."/>
            <person name="Larimer J."/>
            <person name="McCowan C."/>
            <person name="Murphy C."/>
            <person name="Pearson M."/>
            <person name="Poon T.W."/>
            <person name="Priest M."/>
            <person name="Roberts A."/>
            <person name="Saif S."/>
            <person name="Shea T."/>
            <person name="Sisk P."/>
            <person name="Sykes S."/>
            <person name="Wortman J."/>
            <person name="Nusbaum C."/>
            <person name="Birren B."/>
        </authorList>
    </citation>
    <scope>NUCLEOTIDE SEQUENCE [LARGE SCALE GENOMIC DNA]</scope>
    <source>
        <strain evidence="1 2">CBS 110553</strain>
    </source>
</reference>
<comment type="caution">
    <text evidence="1">The sequence shown here is derived from an EMBL/GenBank/DDBJ whole genome shotgun (WGS) entry which is preliminary data.</text>
</comment>
<accession>W9X6D5</accession>
<dbReference type="HOGENOM" id="CLU_2711519_0_0_1"/>
<dbReference type="RefSeq" id="XP_007749759.1">
    <property type="nucleotide sequence ID" value="XM_007751569.1"/>
</dbReference>
<dbReference type="AlphaFoldDB" id="W9X6D5"/>
<proteinExistence type="predicted"/>
<protein>
    <submittedName>
        <fullName evidence="1">Uncharacterized protein</fullName>
    </submittedName>
</protein>
<name>W9X6D5_9EURO</name>
<dbReference type="EMBL" id="AMGX01000022">
    <property type="protein sequence ID" value="EXJ66019.1"/>
    <property type="molecule type" value="Genomic_DNA"/>
</dbReference>
<feature type="non-terminal residue" evidence="1">
    <location>
        <position position="1"/>
    </location>
</feature>